<gene>
    <name evidence="6" type="ORF">CF165_45955</name>
</gene>
<dbReference type="FunFam" id="1.10.1200.10:FF:000016">
    <property type="entry name" value="Non-ribosomal peptide synthase"/>
    <property type="match status" value="1"/>
</dbReference>
<feature type="non-terminal residue" evidence="6">
    <location>
        <position position="1"/>
    </location>
</feature>
<dbReference type="GO" id="GO:0072330">
    <property type="term" value="P:monocarboxylic acid biosynthetic process"/>
    <property type="evidence" value="ECO:0007669"/>
    <property type="project" value="UniProtKB-ARBA"/>
</dbReference>
<dbReference type="GO" id="GO:0044550">
    <property type="term" value="P:secondary metabolite biosynthetic process"/>
    <property type="evidence" value="ECO:0007669"/>
    <property type="project" value="TreeGrafter"/>
</dbReference>
<feature type="non-terminal residue" evidence="6">
    <location>
        <position position="390"/>
    </location>
</feature>
<evidence type="ECO:0000256" key="4">
    <source>
        <dbReference type="SAM" id="MobiDB-lite"/>
    </source>
</evidence>
<accession>A0A229SLQ3</accession>
<dbReference type="SUPFAM" id="SSF47336">
    <property type="entry name" value="ACP-like"/>
    <property type="match status" value="1"/>
</dbReference>
<organism evidence="6 7">
    <name type="scientific">Amycolatopsis vastitatis</name>
    <dbReference type="NCBI Taxonomy" id="1905142"/>
    <lineage>
        <taxon>Bacteria</taxon>
        <taxon>Bacillati</taxon>
        <taxon>Actinomycetota</taxon>
        <taxon>Actinomycetes</taxon>
        <taxon>Pseudonocardiales</taxon>
        <taxon>Pseudonocardiaceae</taxon>
        <taxon>Amycolatopsis</taxon>
    </lineage>
</organism>
<sequence>VGTAAQVDTTTLRKHLAVSLPEYMVPSAFVPLDALPSTPSGKVDRGALPAVEITGGGGGAARTPLEKVLCGLFADVLGVAEVGVDDNFFHLGGHSLLAVQLSSRVRARLGFDVPASAVFDSPTVSALGERLATTDAAHAALTRRDRPAEIPLSYAQTRLWFLNRLDPASPAYNIPLVLDLSGSLDLTALRAALADVVGRHEVLRTIYPEVEGVVRQLVLPADQAVPPLPVVAVEPADLDEAVWAAARDGFDLTTDLSLRTWVFRTDAERHVLVLVLHHIAGDGWSVRPLTDDLATAYAARLAGIGPQWTQLPVDYADYTLWQRERLGDETDPTSPLSRQLRHWESILRDLPDPSGLPGDRSLAGPDDSGATVELNLDGDLRERLSDLAGD</sequence>
<dbReference type="InterPro" id="IPR009081">
    <property type="entry name" value="PP-bd_ACP"/>
</dbReference>
<dbReference type="Proteomes" id="UP000215199">
    <property type="component" value="Unassembled WGS sequence"/>
</dbReference>
<dbReference type="SUPFAM" id="SSF56801">
    <property type="entry name" value="Acetyl-CoA synthetase-like"/>
    <property type="match status" value="1"/>
</dbReference>
<dbReference type="PROSITE" id="PS00012">
    <property type="entry name" value="PHOSPHOPANTETHEINE"/>
    <property type="match status" value="1"/>
</dbReference>
<comment type="cofactor">
    <cofactor evidence="1">
        <name>pantetheine 4'-phosphate</name>
        <dbReference type="ChEBI" id="CHEBI:47942"/>
    </cofactor>
</comment>
<keyword evidence="3" id="KW-0597">Phosphoprotein</keyword>
<dbReference type="Pfam" id="PF00550">
    <property type="entry name" value="PP-binding"/>
    <property type="match status" value="1"/>
</dbReference>
<dbReference type="Pfam" id="PF00668">
    <property type="entry name" value="Condensation"/>
    <property type="match status" value="1"/>
</dbReference>
<dbReference type="InterPro" id="IPR023213">
    <property type="entry name" value="CAT-like_dom_sf"/>
</dbReference>
<dbReference type="InterPro" id="IPR020806">
    <property type="entry name" value="PKS_PP-bd"/>
</dbReference>
<dbReference type="Gene3D" id="3.30.300.30">
    <property type="match status" value="1"/>
</dbReference>
<dbReference type="GO" id="GO:0003824">
    <property type="term" value="F:catalytic activity"/>
    <property type="evidence" value="ECO:0007669"/>
    <property type="project" value="InterPro"/>
</dbReference>
<reference evidence="7" key="1">
    <citation type="submission" date="2017-07" db="EMBL/GenBank/DDBJ databases">
        <title>Comparative genome mining reveals phylogenetic distribution patterns of secondary metabolites in Amycolatopsis.</title>
        <authorList>
            <person name="Adamek M."/>
            <person name="Alanjary M."/>
            <person name="Sales-Ortells H."/>
            <person name="Goodfellow M."/>
            <person name="Bull A.T."/>
            <person name="Kalinowski J."/>
            <person name="Ziemert N."/>
        </authorList>
    </citation>
    <scope>NUCLEOTIDE SEQUENCE [LARGE SCALE GENOMIC DNA]</scope>
    <source>
        <strain evidence="7">H5</strain>
    </source>
</reference>
<dbReference type="PANTHER" id="PTHR45527">
    <property type="entry name" value="NONRIBOSOMAL PEPTIDE SYNTHETASE"/>
    <property type="match status" value="1"/>
</dbReference>
<dbReference type="InterPro" id="IPR036736">
    <property type="entry name" value="ACP-like_sf"/>
</dbReference>
<feature type="region of interest" description="Disordered" evidence="4">
    <location>
        <begin position="350"/>
        <end position="375"/>
    </location>
</feature>
<feature type="domain" description="Carrier" evidence="5">
    <location>
        <begin position="60"/>
        <end position="135"/>
    </location>
</feature>
<dbReference type="GO" id="GO:0043041">
    <property type="term" value="P:amino acid activation for nonribosomal peptide biosynthetic process"/>
    <property type="evidence" value="ECO:0007669"/>
    <property type="project" value="TreeGrafter"/>
</dbReference>
<evidence type="ECO:0000256" key="2">
    <source>
        <dbReference type="ARBA" id="ARBA00022450"/>
    </source>
</evidence>
<name>A0A229SLQ3_9PSEU</name>
<dbReference type="PROSITE" id="PS50075">
    <property type="entry name" value="CARRIER"/>
    <property type="match status" value="1"/>
</dbReference>
<dbReference type="Gene3D" id="1.10.1200.10">
    <property type="entry name" value="ACP-like"/>
    <property type="match status" value="1"/>
</dbReference>
<dbReference type="GO" id="GO:0008610">
    <property type="term" value="P:lipid biosynthetic process"/>
    <property type="evidence" value="ECO:0007669"/>
    <property type="project" value="UniProtKB-ARBA"/>
</dbReference>
<keyword evidence="2" id="KW-0596">Phosphopantetheine</keyword>
<protein>
    <recommendedName>
        <fullName evidence="5">Carrier domain-containing protein</fullName>
    </recommendedName>
</protein>
<dbReference type="GO" id="GO:0005829">
    <property type="term" value="C:cytosol"/>
    <property type="evidence" value="ECO:0007669"/>
    <property type="project" value="TreeGrafter"/>
</dbReference>
<dbReference type="InterPro" id="IPR045851">
    <property type="entry name" value="AMP-bd_C_sf"/>
</dbReference>
<evidence type="ECO:0000256" key="1">
    <source>
        <dbReference type="ARBA" id="ARBA00001957"/>
    </source>
</evidence>
<comment type="caution">
    <text evidence="6">The sequence shown here is derived from an EMBL/GenBank/DDBJ whole genome shotgun (WGS) entry which is preliminary data.</text>
</comment>
<dbReference type="InterPro" id="IPR006162">
    <property type="entry name" value="Ppantetheine_attach_site"/>
</dbReference>
<dbReference type="Gene3D" id="3.30.559.30">
    <property type="entry name" value="Nonribosomal peptide synthetase, condensation domain"/>
    <property type="match status" value="1"/>
</dbReference>
<dbReference type="SMART" id="SM00823">
    <property type="entry name" value="PKS_PP"/>
    <property type="match status" value="1"/>
</dbReference>
<evidence type="ECO:0000313" key="6">
    <source>
        <dbReference type="EMBL" id="OXM59766.1"/>
    </source>
</evidence>
<dbReference type="SUPFAM" id="SSF52777">
    <property type="entry name" value="CoA-dependent acyltransferases"/>
    <property type="match status" value="1"/>
</dbReference>
<dbReference type="EMBL" id="NMUL01000073">
    <property type="protein sequence ID" value="OXM59766.1"/>
    <property type="molecule type" value="Genomic_DNA"/>
</dbReference>
<evidence type="ECO:0000259" key="5">
    <source>
        <dbReference type="PROSITE" id="PS50075"/>
    </source>
</evidence>
<proteinExistence type="predicted"/>
<dbReference type="GO" id="GO:0031177">
    <property type="term" value="F:phosphopantetheine binding"/>
    <property type="evidence" value="ECO:0007669"/>
    <property type="project" value="InterPro"/>
</dbReference>
<dbReference type="InterPro" id="IPR001242">
    <property type="entry name" value="Condensation_dom"/>
</dbReference>
<evidence type="ECO:0000256" key="3">
    <source>
        <dbReference type="ARBA" id="ARBA00022553"/>
    </source>
</evidence>
<dbReference type="AlphaFoldDB" id="A0A229SLQ3"/>
<dbReference type="PANTHER" id="PTHR45527:SF1">
    <property type="entry name" value="FATTY ACID SYNTHASE"/>
    <property type="match status" value="1"/>
</dbReference>
<keyword evidence="7" id="KW-1185">Reference proteome</keyword>
<dbReference type="Gene3D" id="3.30.559.10">
    <property type="entry name" value="Chloramphenicol acetyltransferase-like domain"/>
    <property type="match status" value="1"/>
</dbReference>
<evidence type="ECO:0000313" key="7">
    <source>
        <dbReference type="Proteomes" id="UP000215199"/>
    </source>
</evidence>